<feature type="region of interest" description="Disordered" evidence="1">
    <location>
        <begin position="40"/>
        <end position="143"/>
    </location>
</feature>
<dbReference type="Pfam" id="PF20087">
    <property type="entry name" value="DUF6479"/>
    <property type="match status" value="1"/>
</dbReference>
<protein>
    <submittedName>
        <fullName evidence="3">Uncharacterized protein</fullName>
    </submittedName>
</protein>
<sequence length="143" mass="15721">MRTDEMVLALPAWVGGAAPFAVGLCVGALLLLAFVYGRRWRDKEPPPPSQPQRRQGAWQTREEYDRGPSSPDHGPGHEDNEDAVGYVTEHREADPLRTEGPGERVLPHELRNPGSHEEELTEERRKWNPGSSGAFGSGGGGHH</sequence>
<evidence type="ECO:0000256" key="2">
    <source>
        <dbReference type="SAM" id="Phobius"/>
    </source>
</evidence>
<gene>
    <name evidence="3" type="ORF">FRZ00_27720</name>
</gene>
<accession>A0A5N5W0N5</accession>
<name>A0A5N5W0N5_STRMB</name>
<feature type="compositionally biased region" description="Basic and acidic residues" evidence="1">
    <location>
        <begin position="88"/>
        <end position="126"/>
    </location>
</feature>
<evidence type="ECO:0000313" key="4">
    <source>
        <dbReference type="Proteomes" id="UP000327000"/>
    </source>
</evidence>
<feature type="transmembrane region" description="Helical" evidence="2">
    <location>
        <begin position="12"/>
        <end position="36"/>
    </location>
</feature>
<keyword evidence="4" id="KW-1185">Reference proteome</keyword>
<reference evidence="3 4" key="1">
    <citation type="journal article" date="2019" name="Microb. Cell Fact.">
        <title>Exploring novel herbicidin analogues by transcriptional regulator overexpression and MS/MS molecular networking.</title>
        <authorList>
            <person name="Shi Y."/>
            <person name="Gu R."/>
            <person name="Li Y."/>
            <person name="Wang X."/>
            <person name="Ren W."/>
            <person name="Li X."/>
            <person name="Wang L."/>
            <person name="Xie Y."/>
            <person name="Hong B."/>
        </authorList>
    </citation>
    <scope>NUCLEOTIDE SEQUENCE [LARGE SCALE GENOMIC DNA]</scope>
    <source>
        <strain evidence="3 4">US-43</strain>
    </source>
</reference>
<evidence type="ECO:0000313" key="3">
    <source>
        <dbReference type="EMBL" id="KAB7835149.1"/>
    </source>
</evidence>
<keyword evidence="2" id="KW-0472">Membrane</keyword>
<feature type="compositionally biased region" description="Gly residues" evidence="1">
    <location>
        <begin position="133"/>
        <end position="143"/>
    </location>
</feature>
<organism evidence="3 4">
    <name type="scientific">Streptomyces mobaraensis</name>
    <name type="common">Streptoverticillium mobaraense</name>
    <dbReference type="NCBI Taxonomy" id="35621"/>
    <lineage>
        <taxon>Bacteria</taxon>
        <taxon>Bacillati</taxon>
        <taxon>Actinomycetota</taxon>
        <taxon>Actinomycetes</taxon>
        <taxon>Kitasatosporales</taxon>
        <taxon>Streptomycetaceae</taxon>
        <taxon>Streptomyces</taxon>
    </lineage>
</organism>
<keyword evidence="2" id="KW-1133">Transmembrane helix</keyword>
<dbReference type="Proteomes" id="UP000327000">
    <property type="component" value="Unassembled WGS sequence"/>
</dbReference>
<evidence type="ECO:0000256" key="1">
    <source>
        <dbReference type="SAM" id="MobiDB-lite"/>
    </source>
</evidence>
<dbReference type="EMBL" id="VOKX01000109">
    <property type="protein sequence ID" value="KAB7835149.1"/>
    <property type="molecule type" value="Genomic_DNA"/>
</dbReference>
<keyword evidence="2" id="KW-0812">Transmembrane</keyword>
<dbReference type="InterPro" id="IPR045513">
    <property type="entry name" value="DUF6479"/>
</dbReference>
<comment type="caution">
    <text evidence="3">The sequence shown here is derived from an EMBL/GenBank/DDBJ whole genome shotgun (WGS) entry which is preliminary data.</text>
</comment>
<proteinExistence type="predicted"/>
<dbReference type="RefSeq" id="WP_004948979.1">
    <property type="nucleotide sequence ID" value="NZ_JBEOXQ010000065.1"/>
</dbReference>
<dbReference type="OrthoDB" id="4208575at2"/>
<dbReference type="AlphaFoldDB" id="A0A5N5W0N5"/>